<dbReference type="RefSeq" id="WP_096894722.1">
    <property type="nucleotide sequence ID" value="NZ_BAOS01000022.1"/>
</dbReference>
<comment type="caution">
    <text evidence="3">The sequence shown here is derived from an EMBL/GenBank/DDBJ whole genome shotgun (WGS) entry which is preliminary data.</text>
</comment>
<sequence length="295" mass="33132">MRKVIMIPFIIFAIIIGLFFGKNMIIKTSVTTGVKAMTGLKMNIRSMDVGVFKSLIGINGLQLHNPQGFEDKLMMDLPEIYVDYNLGDFMKGKTHLEETRLHLKEFTVVKNEAGVLNLNALKVVKTAEGETEEKAEKGNDKKQKAKMPDIQIDLLGLKIDKVTYKDYSKGTSPKVKEFNVKIDEQFENITDPQSFVRLIIISALKNTSIANLTNFDIKKLQQSIKVKQAELEEKLNEAGKKLDRGVQEASEKVGKELDKKAREVQGAVDKAGKNLEEKAADAVKKFLPFGKKEKK</sequence>
<dbReference type="OrthoDB" id="9766390at2"/>
<proteinExistence type="predicted"/>
<evidence type="ECO:0000256" key="1">
    <source>
        <dbReference type="SAM" id="Coils"/>
    </source>
</evidence>
<evidence type="ECO:0000256" key="2">
    <source>
        <dbReference type="SAM" id="Phobius"/>
    </source>
</evidence>
<protein>
    <submittedName>
        <fullName evidence="3">RTX toxins and related Ca2+-binding proteins</fullName>
    </submittedName>
</protein>
<keyword evidence="1" id="KW-0175">Coiled coil</keyword>
<feature type="transmembrane region" description="Helical" evidence="2">
    <location>
        <begin position="6"/>
        <end position="25"/>
    </location>
</feature>
<keyword evidence="2" id="KW-1133">Transmembrane helix</keyword>
<evidence type="ECO:0000313" key="3">
    <source>
        <dbReference type="EMBL" id="GAX61333.1"/>
    </source>
</evidence>
<dbReference type="Proteomes" id="UP000218542">
    <property type="component" value="Unassembled WGS sequence"/>
</dbReference>
<dbReference type="InterPro" id="IPR008023">
    <property type="entry name" value="DUF748"/>
</dbReference>
<organism evidence="3 4">
    <name type="scientific">Candidatus Scalindua japonica</name>
    <dbReference type="NCBI Taxonomy" id="1284222"/>
    <lineage>
        <taxon>Bacteria</taxon>
        <taxon>Pseudomonadati</taxon>
        <taxon>Planctomycetota</taxon>
        <taxon>Candidatus Brocadiia</taxon>
        <taxon>Candidatus Brocadiales</taxon>
        <taxon>Candidatus Scalinduaceae</taxon>
        <taxon>Candidatus Scalindua</taxon>
    </lineage>
</organism>
<reference evidence="4" key="1">
    <citation type="journal article" date="2017" name="Environ. Microbiol. Rep.">
        <title>Genetic Diversity of Marine Anaerobic Ammonium-Oxidizing Bacteria as Revealed by Genomic and Proteomic Analyses of 'Candidatus Scalindua japonica'.</title>
        <authorList>
            <person name="Oshiki M."/>
            <person name="Mizuto K."/>
            <person name="Kimura Z."/>
            <person name="Kindaichi T."/>
            <person name="Satoh H."/>
            <person name="Okabe S."/>
        </authorList>
    </citation>
    <scope>NUCLEOTIDE SEQUENCE [LARGE SCALE GENOMIC DNA]</scope>
    <source>
        <strain evidence="4">husup-a2</strain>
    </source>
</reference>
<dbReference type="EMBL" id="BAOS01000022">
    <property type="protein sequence ID" value="GAX61333.1"/>
    <property type="molecule type" value="Genomic_DNA"/>
</dbReference>
<keyword evidence="2" id="KW-0812">Transmembrane</keyword>
<keyword evidence="2" id="KW-0472">Membrane</keyword>
<dbReference type="Pfam" id="PF05359">
    <property type="entry name" value="DUF748"/>
    <property type="match status" value="1"/>
</dbReference>
<gene>
    <name evidence="3" type="ORF">SCALIN_C22_0042</name>
</gene>
<accession>A0A286TZK9</accession>
<evidence type="ECO:0000313" key="4">
    <source>
        <dbReference type="Proteomes" id="UP000218542"/>
    </source>
</evidence>
<keyword evidence="4" id="KW-1185">Reference proteome</keyword>
<dbReference type="AlphaFoldDB" id="A0A286TZK9"/>
<name>A0A286TZK9_9BACT</name>
<feature type="coiled-coil region" evidence="1">
    <location>
        <begin position="217"/>
        <end position="248"/>
    </location>
</feature>